<dbReference type="AlphaFoldDB" id="A0A4R1BF12"/>
<accession>A0A4R1BF12</accession>
<organism evidence="3 4">
    <name type="scientific">Parasulfuritortus cantonensis</name>
    <dbReference type="NCBI Taxonomy" id="2528202"/>
    <lineage>
        <taxon>Bacteria</taxon>
        <taxon>Pseudomonadati</taxon>
        <taxon>Pseudomonadota</taxon>
        <taxon>Betaproteobacteria</taxon>
        <taxon>Nitrosomonadales</taxon>
        <taxon>Thiobacillaceae</taxon>
        <taxon>Parasulfuritortus</taxon>
    </lineage>
</organism>
<name>A0A4R1BF12_9PROT</name>
<evidence type="ECO:0000256" key="1">
    <source>
        <dbReference type="SAM" id="MobiDB-lite"/>
    </source>
</evidence>
<feature type="non-terminal residue" evidence="3">
    <location>
        <position position="127"/>
    </location>
</feature>
<sequence length="127" mass="13543">MPLQQRRRPCRHQDGLRQLPRLRGGSAGLLGLPRQETRQGQGGAGTTRFAVAHDDLCTTGGTEAMSEHDKHAQDNADNGRRDFLKLGAGAAGVALAPGVLLYGINAHGRAPDQPASAKQRWGMLIDT</sequence>
<comment type="caution">
    <text evidence="3">The sequence shown here is derived from an EMBL/GenBank/DDBJ whole genome shotgun (WGS) entry which is preliminary data.</text>
</comment>
<proteinExistence type="predicted"/>
<dbReference type="Proteomes" id="UP000295443">
    <property type="component" value="Unassembled WGS sequence"/>
</dbReference>
<dbReference type="EMBL" id="SJZB01000024">
    <property type="protein sequence ID" value="TCJ15687.1"/>
    <property type="molecule type" value="Genomic_DNA"/>
</dbReference>
<dbReference type="NCBIfam" id="TIGR01409">
    <property type="entry name" value="TAT_signal_seq"/>
    <property type="match status" value="1"/>
</dbReference>
<reference evidence="3 4" key="1">
    <citation type="submission" date="2019-03" db="EMBL/GenBank/DDBJ databases">
        <title>Genome sequence of Thiobacillaceae bacterium LSR1, a sulfur-oxidizing bacterium isolated from freshwater sediment.</title>
        <authorList>
            <person name="Li S."/>
        </authorList>
    </citation>
    <scope>NUCLEOTIDE SEQUENCE [LARGE SCALE GENOMIC DNA]</scope>
    <source>
        <strain evidence="3 4">LSR1</strain>
    </source>
</reference>
<keyword evidence="2" id="KW-0472">Membrane</keyword>
<keyword evidence="2" id="KW-0812">Transmembrane</keyword>
<keyword evidence="4" id="KW-1185">Reference proteome</keyword>
<feature type="transmembrane region" description="Helical" evidence="2">
    <location>
        <begin position="83"/>
        <end position="104"/>
    </location>
</feature>
<feature type="compositionally biased region" description="Low complexity" evidence="1">
    <location>
        <begin position="21"/>
        <end position="34"/>
    </location>
</feature>
<feature type="compositionally biased region" description="Basic and acidic residues" evidence="1">
    <location>
        <begin position="65"/>
        <end position="80"/>
    </location>
</feature>
<evidence type="ECO:0000256" key="2">
    <source>
        <dbReference type="SAM" id="Phobius"/>
    </source>
</evidence>
<protein>
    <submittedName>
        <fullName evidence="3">Twin-arginine translocation signal domain-containing protein</fullName>
    </submittedName>
</protein>
<feature type="region of interest" description="Disordered" evidence="1">
    <location>
        <begin position="21"/>
        <end position="46"/>
    </location>
</feature>
<evidence type="ECO:0000313" key="3">
    <source>
        <dbReference type="EMBL" id="TCJ15687.1"/>
    </source>
</evidence>
<gene>
    <name evidence="3" type="ORF">EZJ19_06360</name>
</gene>
<keyword evidence="2" id="KW-1133">Transmembrane helix</keyword>
<evidence type="ECO:0000313" key="4">
    <source>
        <dbReference type="Proteomes" id="UP000295443"/>
    </source>
</evidence>
<feature type="region of interest" description="Disordered" evidence="1">
    <location>
        <begin position="60"/>
        <end position="80"/>
    </location>
</feature>
<dbReference type="InterPro" id="IPR019546">
    <property type="entry name" value="TAT_signal_bac_arc"/>
</dbReference>